<reference evidence="1" key="1">
    <citation type="submission" date="2020-02" db="EMBL/GenBank/DDBJ databases">
        <authorList>
            <person name="Meier V. D."/>
        </authorList>
    </citation>
    <scope>NUCLEOTIDE SEQUENCE</scope>
    <source>
        <strain evidence="1">AVDCRST_MAG37</strain>
    </source>
</reference>
<gene>
    <name evidence="1" type="ORF">AVDCRST_MAG37-3247</name>
</gene>
<evidence type="ECO:0000313" key="1">
    <source>
        <dbReference type="EMBL" id="CAA9457450.1"/>
    </source>
</evidence>
<dbReference type="EMBL" id="CADCVD010000164">
    <property type="protein sequence ID" value="CAA9457450.1"/>
    <property type="molecule type" value="Genomic_DNA"/>
</dbReference>
<feature type="non-terminal residue" evidence="1">
    <location>
        <position position="183"/>
    </location>
</feature>
<protein>
    <submittedName>
        <fullName evidence="1">Uncharacterized protein</fullName>
    </submittedName>
</protein>
<feature type="non-terminal residue" evidence="1">
    <location>
        <position position="1"/>
    </location>
</feature>
<sequence>GGDSPGHLLRAEELLPELPGRWTATGGRSLRLAREHCMRRLERGGELRLCGGLWHGRRGPAGGGGGQPGFHRSRTARGRDLLRGLSALRAYLCRTGGRVSTDLPDPCVRVGSGCSVLDPGPERLRFYLRHARPHAARDPVRLPRLASDRPRDSSRRLRTLVHPLYPSDPARSLCYRPRTRRPL</sequence>
<dbReference type="AlphaFoldDB" id="A0A6J4QWK7"/>
<accession>A0A6J4QWK7</accession>
<name>A0A6J4QWK7_9ACTN</name>
<proteinExistence type="predicted"/>
<organism evidence="1">
    <name type="scientific">uncultured Rubrobacteraceae bacterium</name>
    <dbReference type="NCBI Taxonomy" id="349277"/>
    <lineage>
        <taxon>Bacteria</taxon>
        <taxon>Bacillati</taxon>
        <taxon>Actinomycetota</taxon>
        <taxon>Rubrobacteria</taxon>
        <taxon>Rubrobacterales</taxon>
        <taxon>Rubrobacteraceae</taxon>
        <taxon>environmental samples</taxon>
    </lineage>
</organism>